<dbReference type="Pfam" id="PF00067">
    <property type="entry name" value="p450"/>
    <property type="match status" value="1"/>
</dbReference>
<evidence type="ECO:0000256" key="7">
    <source>
        <dbReference type="PIRSR" id="PIRSR602401-1"/>
    </source>
</evidence>
<gene>
    <name evidence="9" type="ORF">RIB2604_01505880</name>
</gene>
<name>A0A146FA15_ASPKA</name>
<dbReference type="AlphaFoldDB" id="A0A146FA15"/>
<evidence type="ECO:0000256" key="4">
    <source>
        <dbReference type="ARBA" id="ARBA00023002"/>
    </source>
</evidence>
<dbReference type="InterPro" id="IPR002401">
    <property type="entry name" value="Cyt_P450_E_grp-I"/>
</dbReference>
<keyword evidence="3 7" id="KW-0479">Metal-binding</keyword>
<dbReference type="GO" id="GO:0005506">
    <property type="term" value="F:iron ion binding"/>
    <property type="evidence" value="ECO:0007669"/>
    <property type="project" value="InterPro"/>
</dbReference>
<feature type="binding site" description="axial binding residue" evidence="7">
    <location>
        <position position="264"/>
    </location>
    <ligand>
        <name>heme</name>
        <dbReference type="ChEBI" id="CHEBI:30413"/>
    </ligand>
    <ligandPart>
        <name>Fe</name>
        <dbReference type="ChEBI" id="CHEBI:18248"/>
    </ligandPart>
</feature>
<evidence type="ECO:0000256" key="6">
    <source>
        <dbReference type="ARBA" id="ARBA00023033"/>
    </source>
</evidence>
<dbReference type="SUPFAM" id="SSF48264">
    <property type="entry name" value="Cytochrome P450"/>
    <property type="match status" value="1"/>
</dbReference>
<accession>A0A146FA15</accession>
<comment type="similarity">
    <text evidence="2 8">Belongs to the cytochrome P450 family.</text>
</comment>
<dbReference type="PRINTS" id="PR00463">
    <property type="entry name" value="EP450I"/>
</dbReference>
<reference evidence="10" key="2">
    <citation type="submission" date="2016-02" db="EMBL/GenBank/DDBJ databases">
        <title>Genome sequencing of Aspergillus luchuensis NBRC 4314.</title>
        <authorList>
            <person name="Yamada O."/>
        </authorList>
    </citation>
    <scope>NUCLEOTIDE SEQUENCE [LARGE SCALE GENOMIC DNA]</scope>
    <source>
        <strain evidence="10">RIB 2604</strain>
    </source>
</reference>
<dbReference type="Gene3D" id="1.10.630.10">
    <property type="entry name" value="Cytochrome P450"/>
    <property type="match status" value="1"/>
</dbReference>
<dbReference type="PANTHER" id="PTHR24287:SF17">
    <property type="entry name" value="P450, PUTATIVE (EUROFUNG)-RELATED"/>
    <property type="match status" value="1"/>
</dbReference>
<dbReference type="InterPro" id="IPR047146">
    <property type="entry name" value="Cyt_P450_E_CYP52_fungi"/>
</dbReference>
<reference evidence="9 10" key="1">
    <citation type="journal article" date="2016" name="DNA Res.">
        <title>Genome sequence of Aspergillus luchuensis NBRC 4314.</title>
        <authorList>
            <person name="Yamada O."/>
            <person name="Machida M."/>
            <person name="Hosoyama A."/>
            <person name="Goto M."/>
            <person name="Takahashi T."/>
            <person name="Futagami T."/>
            <person name="Yamagata Y."/>
            <person name="Takeuchi M."/>
            <person name="Kobayashi T."/>
            <person name="Koike H."/>
            <person name="Abe K."/>
            <person name="Asai K."/>
            <person name="Arita M."/>
            <person name="Fujita N."/>
            <person name="Fukuda K."/>
            <person name="Higa K."/>
            <person name="Horikawa H."/>
            <person name="Ishikawa T."/>
            <person name="Jinno K."/>
            <person name="Kato Y."/>
            <person name="Kirimura K."/>
            <person name="Mizutani O."/>
            <person name="Nakasone K."/>
            <person name="Sano M."/>
            <person name="Shiraishi Y."/>
            <person name="Tsukahara M."/>
            <person name="Gomi K."/>
        </authorList>
    </citation>
    <scope>NUCLEOTIDE SEQUENCE [LARGE SCALE GENOMIC DNA]</scope>
    <source>
        <strain evidence="9 10">RIB 2604</strain>
    </source>
</reference>
<evidence type="ECO:0000313" key="10">
    <source>
        <dbReference type="Proteomes" id="UP000075230"/>
    </source>
</evidence>
<dbReference type="VEuPathDB" id="FungiDB:ASPFODRAFT_184214"/>
<evidence type="ECO:0000313" key="9">
    <source>
        <dbReference type="EMBL" id="GAT22552.1"/>
    </source>
</evidence>
<dbReference type="PANTHER" id="PTHR24287">
    <property type="entry name" value="P450, PUTATIVE (EUROFUNG)-RELATED"/>
    <property type="match status" value="1"/>
</dbReference>
<evidence type="ECO:0000256" key="2">
    <source>
        <dbReference type="ARBA" id="ARBA00010617"/>
    </source>
</evidence>
<dbReference type="PROSITE" id="PS00086">
    <property type="entry name" value="CYTOCHROME_P450"/>
    <property type="match status" value="1"/>
</dbReference>
<evidence type="ECO:0000256" key="8">
    <source>
        <dbReference type="RuleBase" id="RU000461"/>
    </source>
</evidence>
<evidence type="ECO:0000256" key="1">
    <source>
        <dbReference type="ARBA" id="ARBA00001971"/>
    </source>
</evidence>
<dbReference type="GO" id="GO:0020037">
    <property type="term" value="F:heme binding"/>
    <property type="evidence" value="ECO:0007669"/>
    <property type="project" value="InterPro"/>
</dbReference>
<comment type="caution">
    <text evidence="9">The sequence shown here is derived from an EMBL/GenBank/DDBJ whole genome shotgun (WGS) entry which is preliminary data.</text>
</comment>
<proteinExistence type="inferred from homology"/>
<keyword evidence="4 8" id="KW-0560">Oxidoreductase</keyword>
<sequence length="282" mass="31373">MDIICDIIFGQLAESSQTSGCDSSAEFRRDYDQAQAGALHMIKWGRLTYLSSSQKFRVLSATTKSRAFVKRLAQNALSTHEAEGMDKPLPDSLLKQLISDTFDESELVDQLFSVLVRGRDTTASLLSIQFHILARRPDIWAKLRDDVAALDGKPPSIQEIKRLKYVSSVVKESKHARTALRLYPAVPRSARVAVKDTLLPTGGGRDGNSPILVAKGQTVVLDLFSLHRNKDTFGDDAEEFRPVRWEGIRPGWGYIPFGGGPRLCIGQRMGFMQATYTTVRMV</sequence>
<evidence type="ECO:0000256" key="3">
    <source>
        <dbReference type="ARBA" id="ARBA00022723"/>
    </source>
</evidence>
<organism evidence="9 10">
    <name type="scientific">Aspergillus kawachii</name>
    <name type="common">White koji mold</name>
    <name type="synonym">Aspergillus awamori var. kawachi</name>
    <dbReference type="NCBI Taxonomy" id="1069201"/>
    <lineage>
        <taxon>Eukaryota</taxon>
        <taxon>Fungi</taxon>
        <taxon>Dikarya</taxon>
        <taxon>Ascomycota</taxon>
        <taxon>Pezizomycotina</taxon>
        <taxon>Eurotiomycetes</taxon>
        <taxon>Eurotiomycetidae</taxon>
        <taxon>Eurotiales</taxon>
        <taxon>Aspergillaceae</taxon>
        <taxon>Aspergillus</taxon>
        <taxon>Aspergillus subgen. Circumdati</taxon>
    </lineage>
</organism>
<comment type="cofactor">
    <cofactor evidence="1 7">
        <name>heme</name>
        <dbReference type="ChEBI" id="CHEBI:30413"/>
    </cofactor>
</comment>
<dbReference type="InterPro" id="IPR017972">
    <property type="entry name" value="Cyt_P450_CS"/>
</dbReference>
<keyword evidence="6 8" id="KW-0503">Monooxygenase</keyword>
<dbReference type="InterPro" id="IPR001128">
    <property type="entry name" value="Cyt_P450"/>
</dbReference>
<keyword evidence="7 8" id="KW-0349">Heme</keyword>
<dbReference type="InterPro" id="IPR036396">
    <property type="entry name" value="Cyt_P450_sf"/>
</dbReference>
<dbReference type="Proteomes" id="UP000075230">
    <property type="component" value="Unassembled WGS sequence"/>
</dbReference>
<protein>
    <submittedName>
        <fullName evidence="9">N-alkane-inducible cytochrome P450</fullName>
    </submittedName>
</protein>
<dbReference type="GO" id="GO:0016705">
    <property type="term" value="F:oxidoreductase activity, acting on paired donors, with incorporation or reduction of molecular oxygen"/>
    <property type="evidence" value="ECO:0007669"/>
    <property type="project" value="InterPro"/>
</dbReference>
<dbReference type="PRINTS" id="PR00385">
    <property type="entry name" value="P450"/>
</dbReference>
<dbReference type="EMBL" id="BCWF01000015">
    <property type="protein sequence ID" value="GAT22552.1"/>
    <property type="molecule type" value="Genomic_DNA"/>
</dbReference>
<dbReference type="GO" id="GO:0004497">
    <property type="term" value="F:monooxygenase activity"/>
    <property type="evidence" value="ECO:0007669"/>
    <property type="project" value="UniProtKB-KW"/>
</dbReference>
<keyword evidence="5 7" id="KW-0408">Iron</keyword>
<evidence type="ECO:0000256" key="5">
    <source>
        <dbReference type="ARBA" id="ARBA00023004"/>
    </source>
</evidence>